<gene>
    <name evidence="14" type="primary">ndk</name>
    <name evidence="19" type="ORF">ZBT109_2373</name>
</gene>
<dbReference type="NCBIfam" id="NF001908">
    <property type="entry name" value="PRK00668.1"/>
    <property type="match status" value="1"/>
</dbReference>
<dbReference type="PRINTS" id="PR01243">
    <property type="entry name" value="NUCDPKINASE"/>
</dbReference>
<dbReference type="GO" id="GO:0006183">
    <property type="term" value="P:GTP biosynthetic process"/>
    <property type="evidence" value="ECO:0007669"/>
    <property type="project" value="UniProtKB-UniRule"/>
</dbReference>
<dbReference type="Gene3D" id="3.30.70.141">
    <property type="entry name" value="Nucleoside diphosphate kinase-like domain"/>
    <property type="match status" value="1"/>
</dbReference>
<evidence type="ECO:0000256" key="5">
    <source>
        <dbReference type="ARBA" id="ARBA00022490"/>
    </source>
</evidence>
<dbReference type="EC" id="2.7.4.6" evidence="3 14"/>
<evidence type="ECO:0000256" key="9">
    <source>
        <dbReference type="ARBA" id="ARBA00022741"/>
    </source>
</evidence>
<comment type="function">
    <text evidence="14">Major role in the synthesis of nucleoside triphosphates other than ATP. The ATP gamma phosphate is transferred to the NDP beta phosphate via a ping-pong mechanism, using a phosphorylated active-site intermediate.</text>
</comment>
<dbReference type="GO" id="GO:0004550">
    <property type="term" value="F:nucleoside diphosphate kinase activity"/>
    <property type="evidence" value="ECO:0007669"/>
    <property type="project" value="UniProtKB-UniRule"/>
</dbReference>
<comment type="cofactor">
    <cofactor evidence="14">
        <name>Mg(2+)</name>
        <dbReference type="ChEBI" id="CHEBI:18420"/>
    </cofactor>
</comment>
<keyword evidence="8 14" id="KW-0479">Metal-binding</keyword>
<dbReference type="PANTHER" id="PTHR46161:SF3">
    <property type="entry name" value="NUCLEOSIDE DIPHOSPHATE KINASE DDB_G0292928-RELATED"/>
    <property type="match status" value="1"/>
</dbReference>
<evidence type="ECO:0000256" key="15">
    <source>
        <dbReference type="PROSITE-ProRule" id="PRU00706"/>
    </source>
</evidence>
<evidence type="ECO:0000313" key="20">
    <source>
        <dbReference type="Proteomes" id="UP000267342"/>
    </source>
</evidence>
<comment type="catalytic activity">
    <reaction evidence="14 17">
        <text>a 2'-deoxyribonucleoside 5'-diphosphate + ATP = a 2'-deoxyribonucleoside 5'-triphosphate + ADP</text>
        <dbReference type="Rhea" id="RHEA:44640"/>
        <dbReference type="ChEBI" id="CHEBI:30616"/>
        <dbReference type="ChEBI" id="CHEBI:61560"/>
        <dbReference type="ChEBI" id="CHEBI:73316"/>
        <dbReference type="ChEBI" id="CHEBI:456216"/>
        <dbReference type="EC" id="2.7.4.6"/>
    </reaction>
</comment>
<dbReference type="FunFam" id="3.30.70.141:FF:000001">
    <property type="entry name" value="Nucleoside diphosphate kinase"/>
    <property type="match status" value="1"/>
</dbReference>
<feature type="active site" description="Pros-phosphohistidine intermediate" evidence="14 15">
    <location>
        <position position="149"/>
    </location>
</feature>
<name>A0A348HHK2_9GAMM</name>
<evidence type="ECO:0000256" key="14">
    <source>
        <dbReference type="HAMAP-Rule" id="MF_00451"/>
    </source>
</evidence>
<evidence type="ECO:0000256" key="7">
    <source>
        <dbReference type="ARBA" id="ARBA00022679"/>
    </source>
</evidence>
<dbReference type="InterPro" id="IPR036850">
    <property type="entry name" value="NDK-like_dom_sf"/>
</dbReference>
<evidence type="ECO:0000256" key="2">
    <source>
        <dbReference type="ARBA" id="ARBA00008142"/>
    </source>
</evidence>
<keyword evidence="12 14" id="KW-0460">Magnesium</keyword>
<keyword evidence="9 14" id="KW-0547">Nucleotide-binding</keyword>
<organism evidence="19 20">
    <name type="scientific">Zymobacter palmae</name>
    <dbReference type="NCBI Taxonomy" id="33074"/>
    <lineage>
        <taxon>Bacteria</taxon>
        <taxon>Pseudomonadati</taxon>
        <taxon>Pseudomonadota</taxon>
        <taxon>Gammaproteobacteria</taxon>
        <taxon>Oceanospirillales</taxon>
        <taxon>Halomonadaceae</taxon>
        <taxon>Zymobacter group</taxon>
        <taxon>Zymobacter</taxon>
    </lineage>
</organism>
<dbReference type="SMART" id="SM00562">
    <property type="entry name" value="NDK"/>
    <property type="match status" value="1"/>
</dbReference>
<evidence type="ECO:0000256" key="17">
    <source>
        <dbReference type="RuleBase" id="RU004013"/>
    </source>
</evidence>
<proteinExistence type="inferred from homology"/>
<evidence type="ECO:0000256" key="13">
    <source>
        <dbReference type="ARBA" id="ARBA00023080"/>
    </source>
</evidence>
<evidence type="ECO:0000256" key="16">
    <source>
        <dbReference type="RuleBase" id="RU004011"/>
    </source>
</evidence>
<evidence type="ECO:0000256" key="8">
    <source>
        <dbReference type="ARBA" id="ARBA00022723"/>
    </source>
</evidence>
<comment type="subunit">
    <text evidence="14">Homotetramer.</text>
</comment>
<comment type="subcellular location">
    <subcellularLocation>
        <location evidence="1 14">Cytoplasm</location>
    </subcellularLocation>
</comment>
<reference evidence="19 20" key="1">
    <citation type="submission" date="2018-09" db="EMBL/GenBank/DDBJ databases">
        <title>Zymobacter palmae IAM14233 (=T109) whole genome analysis.</title>
        <authorList>
            <person name="Yanase H."/>
        </authorList>
    </citation>
    <scope>NUCLEOTIDE SEQUENCE [LARGE SCALE GENOMIC DNA]</scope>
    <source>
        <strain evidence="19 20">IAM14233</strain>
    </source>
</reference>
<comment type="catalytic activity">
    <reaction evidence="14">
        <text>a ribonucleoside 5'-diphosphate + ATP = a ribonucleoside 5'-triphosphate + ADP</text>
        <dbReference type="Rhea" id="RHEA:18113"/>
        <dbReference type="ChEBI" id="CHEBI:30616"/>
        <dbReference type="ChEBI" id="CHEBI:57930"/>
        <dbReference type="ChEBI" id="CHEBI:61557"/>
        <dbReference type="ChEBI" id="CHEBI:456216"/>
        <dbReference type="EC" id="2.7.4.6"/>
    </reaction>
</comment>
<dbReference type="InterPro" id="IPR023005">
    <property type="entry name" value="Nucleoside_diP_kinase_AS"/>
</dbReference>
<dbReference type="PROSITE" id="PS51374">
    <property type="entry name" value="NDPK_LIKE"/>
    <property type="match status" value="1"/>
</dbReference>
<feature type="binding site" evidence="14 15">
    <location>
        <position position="117"/>
    </location>
    <ligand>
        <name>ATP</name>
        <dbReference type="ChEBI" id="CHEBI:30616"/>
    </ligand>
</feature>
<accession>A0A348HHK2</accession>
<dbReference type="GO" id="GO:0005524">
    <property type="term" value="F:ATP binding"/>
    <property type="evidence" value="ECO:0007669"/>
    <property type="project" value="UniProtKB-UniRule"/>
</dbReference>
<feature type="domain" description="Nucleoside diphosphate kinase-like" evidence="18">
    <location>
        <begin position="33"/>
        <end position="172"/>
    </location>
</feature>
<keyword evidence="5 14" id="KW-0963">Cytoplasm</keyword>
<evidence type="ECO:0000256" key="11">
    <source>
        <dbReference type="ARBA" id="ARBA00022840"/>
    </source>
</evidence>
<dbReference type="AlphaFoldDB" id="A0A348HHK2"/>
<dbReference type="GO" id="GO:0046872">
    <property type="term" value="F:metal ion binding"/>
    <property type="evidence" value="ECO:0007669"/>
    <property type="project" value="UniProtKB-KW"/>
</dbReference>
<dbReference type="GO" id="GO:0006241">
    <property type="term" value="P:CTP biosynthetic process"/>
    <property type="evidence" value="ECO:0007669"/>
    <property type="project" value="UniProtKB-UniRule"/>
</dbReference>
<feature type="binding site" evidence="14 15">
    <location>
        <position position="41"/>
    </location>
    <ligand>
        <name>ATP</name>
        <dbReference type="ChEBI" id="CHEBI:30616"/>
    </ligand>
</feature>
<evidence type="ECO:0000313" key="19">
    <source>
        <dbReference type="EMBL" id="BBG31104.1"/>
    </source>
</evidence>
<sequence>MHDDMPCPSVHVTAREYRLSVNRIHYKEQFMAIERTFSIIKPNAVAQNVIGEIERRFEQAGLTIIAMKMLKLTREEAEGFYAEHKGKPFFAGLIDFMTSGPMIVQVLEGENAIHHNRELMGATDPAKAAPGTIRADFGSHEQVSANAVHGSDSPISAAREIRYFFTEDELFPH</sequence>
<keyword evidence="7 14" id="KW-0808">Transferase</keyword>
<feature type="binding site" evidence="14 15">
    <location>
        <position position="123"/>
    </location>
    <ligand>
        <name>ATP</name>
        <dbReference type="ChEBI" id="CHEBI:30616"/>
    </ligand>
</feature>
<dbReference type="InterPro" id="IPR034907">
    <property type="entry name" value="NDK-like_dom"/>
</dbReference>
<dbReference type="HAMAP" id="MF_00451">
    <property type="entry name" value="NDP_kinase"/>
    <property type="match status" value="1"/>
</dbReference>
<evidence type="ECO:0000256" key="12">
    <source>
        <dbReference type="ARBA" id="ARBA00022842"/>
    </source>
</evidence>
<protein>
    <recommendedName>
        <fullName evidence="4 14">Nucleoside diphosphate kinase</fullName>
        <shortName evidence="14">NDK</shortName>
        <shortName evidence="14">NDP kinase</shortName>
        <ecNumber evidence="3 14">2.7.4.6</ecNumber>
    </recommendedName>
    <alternativeName>
        <fullName evidence="14">Nucleoside-2-P kinase</fullName>
    </alternativeName>
</protein>
<keyword evidence="13 14" id="KW-0546">Nucleotide metabolism</keyword>
<evidence type="ECO:0000256" key="1">
    <source>
        <dbReference type="ARBA" id="ARBA00004496"/>
    </source>
</evidence>
<evidence type="ECO:0000256" key="3">
    <source>
        <dbReference type="ARBA" id="ARBA00012966"/>
    </source>
</evidence>
<dbReference type="STRING" id="1123510.GCA_000620025_01919"/>
<dbReference type="Pfam" id="PF00334">
    <property type="entry name" value="NDK"/>
    <property type="match status" value="1"/>
</dbReference>
<keyword evidence="6 14" id="KW-0597">Phosphoprotein</keyword>
<feature type="binding site" evidence="14 15">
    <location>
        <position position="134"/>
    </location>
    <ligand>
        <name>ATP</name>
        <dbReference type="ChEBI" id="CHEBI:30616"/>
    </ligand>
</feature>
<dbReference type="InterPro" id="IPR001564">
    <property type="entry name" value="Nucleoside_diP_kinase"/>
</dbReference>
<dbReference type="CDD" id="cd04413">
    <property type="entry name" value="NDPk_I"/>
    <property type="match status" value="1"/>
</dbReference>
<dbReference type="PROSITE" id="PS00469">
    <property type="entry name" value="NDPK"/>
    <property type="match status" value="1"/>
</dbReference>
<dbReference type="Proteomes" id="UP000267342">
    <property type="component" value="Chromosome"/>
</dbReference>
<evidence type="ECO:0000259" key="18">
    <source>
        <dbReference type="SMART" id="SM00562"/>
    </source>
</evidence>
<dbReference type="GO" id="GO:0005737">
    <property type="term" value="C:cytoplasm"/>
    <property type="evidence" value="ECO:0007669"/>
    <property type="project" value="UniProtKB-SubCell"/>
</dbReference>
<dbReference type="PANTHER" id="PTHR46161">
    <property type="entry name" value="NUCLEOSIDE DIPHOSPHATE KINASE"/>
    <property type="match status" value="1"/>
</dbReference>
<evidence type="ECO:0000256" key="10">
    <source>
        <dbReference type="ARBA" id="ARBA00022777"/>
    </source>
</evidence>
<comment type="similarity">
    <text evidence="2 14 15 16">Belongs to the NDK family.</text>
</comment>
<dbReference type="KEGG" id="zpl:ZBT109_2373"/>
<feature type="binding site" evidence="14 15">
    <location>
        <position position="146"/>
    </location>
    <ligand>
        <name>ATP</name>
        <dbReference type="ChEBI" id="CHEBI:30616"/>
    </ligand>
</feature>
<evidence type="ECO:0000256" key="6">
    <source>
        <dbReference type="ARBA" id="ARBA00022553"/>
    </source>
</evidence>
<evidence type="ECO:0000256" key="4">
    <source>
        <dbReference type="ARBA" id="ARBA00017632"/>
    </source>
</evidence>
<dbReference type="SUPFAM" id="SSF54919">
    <property type="entry name" value="Nucleoside diphosphate kinase, NDK"/>
    <property type="match status" value="1"/>
</dbReference>
<dbReference type="GO" id="GO:0006228">
    <property type="term" value="P:UTP biosynthetic process"/>
    <property type="evidence" value="ECO:0007669"/>
    <property type="project" value="UniProtKB-UniRule"/>
</dbReference>
<keyword evidence="10 14" id="KW-0418">Kinase</keyword>
<dbReference type="EMBL" id="AP018933">
    <property type="protein sequence ID" value="BBG31104.1"/>
    <property type="molecule type" value="Genomic_DNA"/>
</dbReference>
<keyword evidence="11 14" id="KW-0067">ATP-binding</keyword>
<keyword evidence="20" id="KW-1185">Reference proteome</keyword>
<feature type="binding site" evidence="14 15">
    <location>
        <position position="89"/>
    </location>
    <ligand>
        <name>ATP</name>
        <dbReference type="ChEBI" id="CHEBI:30616"/>
    </ligand>
</feature>